<feature type="region of interest" description="Disordered" evidence="1">
    <location>
        <begin position="63"/>
        <end position="123"/>
    </location>
</feature>
<dbReference type="EMBL" id="CAMXCT020001208">
    <property type="protein sequence ID" value="CAL1141215.1"/>
    <property type="molecule type" value="Genomic_DNA"/>
</dbReference>
<feature type="compositionally biased region" description="Polar residues" evidence="1">
    <location>
        <begin position="110"/>
        <end position="123"/>
    </location>
</feature>
<keyword evidence="4" id="KW-1185">Reference proteome</keyword>
<reference evidence="3" key="2">
    <citation type="submission" date="2024-04" db="EMBL/GenBank/DDBJ databases">
        <authorList>
            <person name="Chen Y."/>
            <person name="Shah S."/>
            <person name="Dougan E. K."/>
            <person name="Thang M."/>
            <person name="Chan C."/>
        </authorList>
    </citation>
    <scope>NUCLEOTIDE SEQUENCE [LARGE SCALE GENOMIC DNA]</scope>
</reference>
<sequence length="295" mass="32717">MEVETEELHAEDATHVRFKEHGEKVHCAEILTGNPGQAETSESRQGLWHWLNSFGCLPSVSRRNSEEGFPAPVDAEVSSTPRASEGASPIHSPYGQPVLEQKDPKKSPGRPTSPTSPASLNLGRSSTEARCLVYVRRGGKGCDKLLDEVRQRIPGQLQEQIDVCNQQVLGNAVERVVADVMRCLRQLQGDTSDGQEMQAILRTADWVRSEAGMSMTRAYLLRACWRLHIPWLPEELCPTALPPDFRMYYGRAARQLLLDALIRQGQHDVAGLAASGEADAFAPPEMQEWLKERGL</sequence>
<reference evidence="2" key="1">
    <citation type="submission" date="2022-10" db="EMBL/GenBank/DDBJ databases">
        <authorList>
            <person name="Chen Y."/>
            <person name="Dougan E. K."/>
            <person name="Chan C."/>
            <person name="Rhodes N."/>
            <person name="Thang M."/>
        </authorList>
    </citation>
    <scope>NUCLEOTIDE SEQUENCE</scope>
</reference>
<evidence type="ECO:0000313" key="4">
    <source>
        <dbReference type="Proteomes" id="UP001152797"/>
    </source>
</evidence>
<dbReference type="AlphaFoldDB" id="A0A9P1CA32"/>
<dbReference type="EMBL" id="CAMXCT010001208">
    <property type="protein sequence ID" value="CAI3987840.1"/>
    <property type="molecule type" value="Genomic_DNA"/>
</dbReference>
<proteinExistence type="predicted"/>
<name>A0A9P1CA32_9DINO</name>
<accession>A0A9P1CA32</accession>
<dbReference type="EMBL" id="CAMXCT030001208">
    <property type="protein sequence ID" value="CAL4775152.1"/>
    <property type="molecule type" value="Genomic_DNA"/>
</dbReference>
<evidence type="ECO:0000313" key="3">
    <source>
        <dbReference type="EMBL" id="CAL1141215.1"/>
    </source>
</evidence>
<comment type="caution">
    <text evidence="2">The sequence shown here is derived from an EMBL/GenBank/DDBJ whole genome shotgun (WGS) entry which is preliminary data.</text>
</comment>
<evidence type="ECO:0000313" key="2">
    <source>
        <dbReference type="EMBL" id="CAI3987840.1"/>
    </source>
</evidence>
<organism evidence="2">
    <name type="scientific">Cladocopium goreaui</name>
    <dbReference type="NCBI Taxonomy" id="2562237"/>
    <lineage>
        <taxon>Eukaryota</taxon>
        <taxon>Sar</taxon>
        <taxon>Alveolata</taxon>
        <taxon>Dinophyceae</taxon>
        <taxon>Suessiales</taxon>
        <taxon>Symbiodiniaceae</taxon>
        <taxon>Cladocopium</taxon>
    </lineage>
</organism>
<evidence type="ECO:0000256" key="1">
    <source>
        <dbReference type="SAM" id="MobiDB-lite"/>
    </source>
</evidence>
<dbReference type="Proteomes" id="UP001152797">
    <property type="component" value="Unassembled WGS sequence"/>
</dbReference>
<gene>
    <name evidence="2" type="ORF">C1SCF055_LOCUS15083</name>
</gene>
<protein>
    <submittedName>
        <fullName evidence="2">Uncharacterized protein</fullName>
    </submittedName>
</protein>